<sequence length="57" mass="6681">MNLGELYVALYACAEDRVAFFVMTTRTGKRMGIDTGWRPVELRGERYDYAVSRFSFY</sequence>
<dbReference type="Proteomes" id="UP000318331">
    <property type="component" value="Unassembled WGS sequence"/>
</dbReference>
<dbReference type="AlphaFoldDB" id="A0A543I6G8"/>
<organism evidence="1 2">
    <name type="scientific">Klugiella xanthotipulae</name>
    <dbReference type="NCBI Taxonomy" id="244735"/>
    <lineage>
        <taxon>Bacteria</taxon>
        <taxon>Bacillati</taxon>
        <taxon>Actinomycetota</taxon>
        <taxon>Actinomycetes</taxon>
        <taxon>Micrococcales</taxon>
        <taxon>Microbacteriaceae</taxon>
        <taxon>Klugiella</taxon>
    </lineage>
</organism>
<dbReference type="EMBL" id="VFPN01000001">
    <property type="protein sequence ID" value="TQM66080.1"/>
    <property type="molecule type" value="Genomic_DNA"/>
</dbReference>
<dbReference type="RefSeq" id="WP_170206021.1">
    <property type="nucleotide sequence ID" value="NZ_BAAAYS010000019.1"/>
</dbReference>
<keyword evidence="2" id="KW-1185">Reference proteome</keyword>
<gene>
    <name evidence="1" type="ORF">FB466_0902</name>
</gene>
<name>A0A543I6G8_9MICO</name>
<proteinExistence type="predicted"/>
<accession>A0A543I6G8</accession>
<evidence type="ECO:0000313" key="2">
    <source>
        <dbReference type="Proteomes" id="UP000318331"/>
    </source>
</evidence>
<evidence type="ECO:0000313" key="1">
    <source>
        <dbReference type="EMBL" id="TQM66080.1"/>
    </source>
</evidence>
<reference evidence="1 2" key="1">
    <citation type="submission" date="2019-06" db="EMBL/GenBank/DDBJ databases">
        <title>Sequencing the genomes of 1000 actinobacteria strains.</title>
        <authorList>
            <person name="Klenk H.-P."/>
        </authorList>
    </citation>
    <scope>NUCLEOTIDE SEQUENCE [LARGE SCALE GENOMIC DNA]</scope>
    <source>
        <strain evidence="1 2">DSM 18031</strain>
    </source>
</reference>
<protein>
    <submittedName>
        <fullName evidence="1">Uncharacterized protein</fullName>
    </submittedName>
</protein>
<comment type="caution">
    <text evidence="1">The sequence shown here is derived from an EMBL/GenBank/DDBJ whole genome shotgun (WGS) entry which is preliminary data.</text>
</comment>